<feature type="transmembrane region" description="Helical" evidence="6">
    <location>
        <begin position="417"/>
        <end position="435"/>
    </location>
</feature>
<evidence type="ECO:0000313" key="9">
    <source>
        <dbReference type="Proteomes" id="UP001497600"/>
    </source>
</evidence>
<evidence type="ECO:0000256" key="1">
    <source>
        <dbReference type="ARBA" id="ARBA00004141"/>
    </source>
</evidence>
<comment type="subcellular location">
    <subcellularLocation>
        <location evidence="1">Membrane</location>
        <topology evidence="1">Multi-pass membrane protein</topology>
    </subcellularLocation>
</comment>
<evidence type="ECO:0000313" key="8">
    <source>
        <dbReference type="EMBL" id="CAK7913516.1"/>
    </source>
</evidence>
<feature type="transmembrane region" description="Helical" evidence="6">
    <location>
        <begin position="475"/>
        <end position="497"/>
    </location>
</feature>
<feature type="transmembrane region" description="Helical" evidence="6">
    <location>
        <begin position="62"/>
        <end position="81"/>
    </location>
</feature>
<evidence type="ECO:0000256" key="6">
    <source>
        <dbReference type="SAM" id="Phobius"/>
    </source>
</evidence>
<feature type="transmembrane region" description="Helical" evidence="6">
    <location>
        <begin position="161"/>
        <end position="182"/>
    </location>
</feature>
<keyword evidence="9" id="KW-1185">Reference proteome</keyword>
<dbReference type="EMBL" id="OZ004258">
    <property type="protein sequence ID" value="CAK7913516.1"/>
    <property type="molecule type" value="Genomic_DNA"/>
</dbReference>
<dbReference type="PANTHER" id="PTHR23511:SF12">
    <property type="entry name" value="TRANSPORTER, PUTATIVE (AFU_ORTHOLOGUE AFUA_7G01740)-RELATED"/>
    <property type="match status" value="1"/>
</dbReference>
<sequence>MSVVATPTSTESPTKGKVEVQTEVVSDEDTLFEEGDFSKAYLAKSRILGEAIDELGFGKYQWGLFFVAGFGWFTDNAWPVATGLILSRLNEVDGAHYPPGRAPYLTLAQNLGLFGGALFWSLSADIIGRRWAFVLTFLITGIFSLVAGSSPNFAAIGIFDALWSFGVGGNLPVDSAIFLEALPSNKQWILTVMSIWWAIGQLVTNLISWGLIPNYSCPDTAEVCLKKDNWGWRYFVFTLGALTLVMFAFRYLFHVFESPKFYLAKGNNAKAVEIVHRIAKINGKTSTLTVEQLEEIDDKNLDGVKSVEEGKSGLFAGNQLVQQRLEKYNLSHIKDCFGSRKLAISSGLVIFAWGIIGLAFPLYNAFLPTFLELRGYEGETPSVQRTYRNSLIVSVLGIPGSLIAGVLVESRIGRKGVLFISLVLTGVFLFASTTARTSNANLGWVCGFNFVSNIMFGVLYAYTPEVFPAKVRGTAVGLAASFNRIFGIFAPIIGIYADLSTPAPIYTSGALFLFAAVLVVFFPYEPRGKASY</sequence>
<evidence type="ECO:0000256" key="5">
    <source>
        <dbReference type="ARBA" id="ARBA00023136"/>
    </source>
</evidence>
<dbReference type="Gene3D" id="1.20.1250.20">
    <property type="entry name" value="MFS general substrate transporter like domains"/>
    <property type="match status" value="1"/>
</dbReference>
<dbReference type="Proteomes" id="UP001497600">
    <property type="component" value="Chromosome F"/>
</dbReference>
<feature type="transmembrane region" description="Helical" evidence="6">
    <location>
        <begin position="232"/>
        <end position="253"/>
    </location>
</feature>
<dbReference type="Pfam" id="PF00083">
    <property type="entry name" value="Sugar_tr"/>
    <property type="match status" value="1"/>
</dbReference>
<reference evidence="8 9" key="1">
    <citation type="submission" date="2024-01" db="EMBL/GenBank/DDBJ databases">
        <authorList>
            <consortium name="Genoscope - CEA"/>
            <person name="William W."/>
        </authorList>
    </citation>
    <scope>NUCLEOTIDE SEQUENCE [LARGE SCALE GENOMIC DNA]</scope>
    <source>
        <strain evidence="8 9">29B2s-10</strain>
    </source>
</reference>
<feature type="transmembrane region" description="Helical" evidence="6">
    <location>
        <begin position="132"/>
        <end position="149"/>
    </location>
</feature>
<feature type="transmembrane region" description="Helical" evidence="6">
    <location>
        <begin position="441"/>
        <end position="463"/>
    </location>
</feature>
<feature type="transmembrane region" description="Helical" evidence="6">
    <location>
        <begin position="386"/>
        <end position="408"/>
    </location>
</feature>
<dbReference type="PROSITE" id="PS50850">
    <property type="entry name" value="MFS"/>
    <property type="match status" value="1"/>
</dbReference>
<organism evidence="8 9">
    <name type="scientific">[Candida] anglica</name>
    <dbReference type="NCBI Taxonomy" id="148631"/>
    <lineage>
        <taxon>Eukaryota</taxon>
        <taxon>Fungi</taxon>
        <taxon>Dikarya</taxon>
        <taxon>Ascomycota</taxon>
        <taxon>Saccharomycotina</taxon>
        <taxon>Pichiomycetes</taxon>
        <taxon>Debaryomycetaceae</taxon>
        <taxon>Kurtzmaniella</taxon>
    </lineage>
</organism>
<name>A0ABP0EG30_9ASCO</name>
<dbReference type="SUPFAM" id="SSF103473">
    <property type="entry name" value="MFS general substrate transporter"/>
    <property type="match status" value="1"/>
</dbReference>
<protein>
    <recommendedName>
        <fullName evidence="7">Major facilitator superfamily (MFS) profile domain-containing protein</fullName>
    </recommendedName>
</protein>
<dbReference type="PANTHER" id="PTHR23511">
    <property type="entry name" value="SYNAPTIC VESICLE GLYCOPROTEIN 2"/>
    <property type="match status" value="1"/>
</dbReference>
<evidence type="ECO:0000256" key="4">
    <source>
        <dbReference type="ARBA" id="ARBA00022989"/>
    </source>
</evidence>
<dbReference type="InterPro" id="IPR020846">
    <property type="entry name" value="MFS_dom"/>
</dbReference>
<keyword evidence="2" id="KW-0813">Transport</keyword>
<evidence type="ECO:0000256" key="3">
    <source>
        <dbReference type="ARBA" id="ARBA00022692"/>
    </source>
</evidence>
<feature type="transmembrane region" description="Helical" evidence="6">
    <location>
        <begin position="189"/>
        <end position="212"/>
    </location>
</feature>
<proteinExistence type="predicted"/>
<evidence type="ECO:0000259" key="7">
    <source>
        <dbReference type="PROSITE" id="PS50850"/>
    </source>
</evidence>
<evidence type="ECO:0000256" key="2">
    <source>
        <dbReference type="ARBA" id="ARBA00022448"/>
    </source>
</evidence>
<dbReference type="CDD" id="cd17316">
    <property type="entry name" value="MFS_SV2_like"/>
    <property type="match status" value="1"/>
</dbReference>
<feature type="transmembrane region" description="Helical" evidence="6">
    <location>
        <begin position="503"/>
        <end position="524"/>
    </location>
</feature>
<feature type="transmembrane region" description="Helical" evidence="6">
    <location>
        <begin position="342"/>
        <end position="366"/>
    </location>
</feature>
<feature type="domain" description="Major facilitator superfamily (MFS) profile" evidence="7">
    <location>
        <begin position="64"/>
        <end position="527"/>
    </location>
</feature>
<dbReference type="InterPro" id="IPR005828">
    <property type="entry name" value="MFS_sugar_transport-like"/>
</dbReference>
<feature type="transmembrane region" description="Helical" evidence="6">
    <location>
        <begin position="101"/>
        <end position="120"/>
    </location>
</feature>
<accession>A0ABP0EG30</accession>
<keyword evidence="4 6" id="KW-1133">Transmembrane helix</keyword>
<keyword evidence="5 6" id="KW-0472">Membrane</keyword>
<dbReference type="InterPro" id="IPR036259">
    <property type="entry name" value="MFS_trans_sf"/>
</dbReference>
<gene>
    <name evidence="8" type="ORF">CAAN4_F12090</name>
</gene>
<keyword evidence="3 6" id="KW-0812">Transmembrane</keyword>